<dbReference type="CDD" id="cd02182">
    <property type="entry name" value="GH16_Strep_laminarinase_like"/>
    <property type="match status" value="1"/>
</dbReference>
<evidence type="ECO:0000256" key="1">
    <source>
        <dbReference type="SAM" id="SignalP"/>
    </source>
</evidence>
<dbReference type="EMBL" id="NRSZ01000533">
    <property type="protein sequence ID" value="PNY26560.1"/>
    <property type="molecule type" value="Genomic_DNA"/>
</dbReference>
<gene>
    <name evidence="3" type="ORF">TCAP_03505</name>
</gene>
<feature type="signal peptide" evidence="1">
    <location>
        <begin position="1"/>
        <end position="17"/>
    </location>
</feature>
<dbReference type="GO" id="GO:0004553">
    <property type="term" value="F:hydrolase activity, hydrolyzing O-glycosyl compounds"/>
    <property type="evidence" value="ECO:0007669"/>
    <property type="project" value="InterPro"/>
</dbReference>
<dbReference type="AlphaFoldDB" id="A0A2K3QG93"/>
<feature type="domain" description="GH16" evidence="2">
    <location>
        <begin position="26"/>
        <end position="310"/>
    </location>
</feature>
<sequence>MLRHAVTLLAMLQYVQCLPETHAAKREASGVAIPDGFSHLLFYDDFSDQPTGSLPSSSKWTLDLGTSYPGGPEQWGTGEIQTYTSESPNIAITASNTLKITPVRANDGSWTSSRIETTGNWDFACERGHRVRVEARIKLGDDPEAEQSGIWSAFWALGSEYRGNYQNWPGIGEIDILESVNGESTVRHVVHCGVAPGGPCNEFSGIGHASKGVRRGAWHTVAWEIDRQHGREESMSWFVDGTWMWTLKESDVNDSDAWSALAGNEKLLLLDVAVGGSLPDAVAGIKTPTEDTVGGEGASMEVDHVAVFGT</sequence>
<protein>
    <submittedName>
        <fullName evidence="3">Glucan endo-1,3-beta-glucosidase A1</fullName>
    </submittedName>
</protein>
<dbReference type="PROSITE" id="PS51762">
    <property type="entry name" value="GH16_2"/>
    <property type="match status" value="1"/>
</dbReference>
<evidence type="ECO:0000259" key="2">
    <source>
        <dbReference type="PROSITE" id="PS51762"/>
    </source>
</evidence>
<keyword evidence="1" id="KW-0732">Signal</keyword>
<dbReference type="STRING" id="45235.A0A2K3QG93"/>
<dbReference type="Proteomes" id="UP000236621">
    <property type="component" value="Unassembled WGS sequence"/>
</dbReference>
<reference evidence="3 4" key="1">
    <citation type="submission" date="2017-08" db="EMBL/GenBank/DDBJ databases">
        <title>Harnessing the power of phylogenomics to disentangle the directionality and signatures of interkingdom host jumping in the parasitic fungal genus Tolypocladium.</title>
        <authorList>
            <person name="Quandt C.A."/>
            <person name="Patterson W."/>
            <person name="Spatafora J.W."/>
        </authorList>
    </citation>
    <scope>NUCLEOTIDE SEQUENCE [LARGE SCALE GENOMIC DNA]</scope>
    <source>
        <strain evidence="3 4">CBS 113982</strain>
    </source>
</reference>
<dbReference type="GO" id="GO:0005975">
    <property type="term" value="P:carbohydrate metabolic process"/>
    <property type="evidence" value="ECO:0007669"/>
    <property type="project" value="InterPro"/>
</dbReference>
<dbReference type="SUPFAM" id="SSF49899">
    <property type="entry name" value="Concanavalin A-like lectins/glucanases"/>
    <property type="match status" value="1"/>
</dbReference>
<dbReference type="OrthoDB" id="192832at2759"/>
<dbReference type="PANTHER" id="PTHR10963:SF60">
    <property type="entry name" value="GRAM-NEGATIVE BACTERIA-BINDING PROTEIN 1-RELATED"/>
    <property type="match status" value="1"/>
</dbReference>
<keyword evidence="4" id="KW-1185">Reference proteome</keyword>
<name>A0A2K3QG93_9HYPO</name>
<dbReference type="InterPro" id="IPR000757">
    <property type="entry name" value="Beta-glucanase-like"/>
</dbReference>
<dbReference type="InterPro" id="IPR013320">
    <property type="entry name" value="ConA-like_dom_sf"/>
</dbReference>
<comment type="caution">
    <text evidence="3">The sequence shown here is derived from an EMBL/GenBank/DDBJ whole genome shotgun (WGS) entry which is preliminary data.</text>
</comment>
<feature type="chain" id="PRO_5014340571" evidence="1">
    <location>
        <begin position="18"/>
        <end position="310"/>
    </location>
</feature>
<dbReference type="Gene3D" id="2.60.120.200">
    <property type="match status" value="1"/>
</dbReference>
<evidence type="ECO:0000313" key="4">
    <source>
        <dbReference type="Proteomes" id="UP000236621"/>
    </source>
</evidence>
<dbReference type="Pfam" id="PF26113">
    <property type="entry name" value="GH16_XgeA"/>
    <property type="match status" value="1"/>
</dbReference>
<organism evidence="3 4">
    <name type="scientific">Tolypocladium capitatum</name>
    <dbReference type="NCBI Taxonomy" id="45235"/>
    <lineage>
        <taxon>Eukaryota</taxon>
        <taxon>Fungi</taxon>
        <taxon>Dikarya</taxon>
        <taxon>Ascomycota</taxon>
        <taxon>Pezizomycotina</taxon>
        <taxon>Sordariomycetes</taxon>
        <taxon>Hypocreomycetidae</taxon>
        <taxon>Hypocreales</taxon>
        <taxon>Ophiocordycipitaceae</taxon>
        <taxon>Tolypocladium</taxon>
    </lineage>
</organism>
<dbReference type="InterPro" id="IPR050546">
    <property type="entry name" value="Glycosyl_Hydrlase_16"/>
</dbReference>
<accession>A0A2K3QG93</accession>
<dbReference type="PANTHER" id="PTHR10963">
    <property type="entry name" value="GLYCOSYL HYDROLASE-RELATED"/>
    <property type="match status" value="1"/>
</dbReference>
<evidence type="ECO:0000313" key="3">
    <source>
        <dbReference type="EMBL" id="PNY26560.1"/>
    </source>
</evidence>
<proteinExistence type="predicted"/>